<comment type="caution">
    <text evidence="1">The sequence shown here is derived from an EMBL/GenBank/DDBJ whole genome shotgun (WGS) entry which is preliminary data.</text>
</comment>
<dbReference type="EMBL" id="CAJVQB010017465">
    <property type="protein sequence ID" value="CAG8784360.1"/>
    <property type="molecule type" value="Genomic_DNA"/>
</dbReference>
<proteinExistence type="predicted"/>
<keyword evidence="2" id="KW-1185">Reference proteome</keyword>
<evidence type="ECO:0000313" key="1">
    <source>
        <dbReference type="EMBL" id="CAG8784360.1"/>
    </source>
</evidence>
<sequence length="40" mass="4652">MFRHAAATDISAQELVDIFKIDKIELFDDFSDPLNEILNR</sequence>
<accession>A0ABN7VLF3</accession>
<name>A0ABN7VLF3_GIGMA</name>
<gene>
    <name evidence="1" type="ORF">GMARGA_LOCUS20183</name>
</gene>
<organism evidence="1 2">
    <name type="scientific">Gigaspora margarita</name>
    <dbReference type="NCBI Taxonomy" id="4874"/>
    <lineage>
        <taxon>Eukaryota</taxon>
        <taxon>Fungi</taxon>
        <taxon>Fungi incertae sedis</taxon>
        <taxon>Mucoromycota</taxon>
        <taxon>Glomeromycotina</taxon>
        <taxon>Glomeromycetes</taxon>
        <taxon>Diversisporales</taxon>
        <taxon>Gigasporaceae</taxon>
        <taxon>Gigaspora</taxon>
    </lineage>
</organism>
<protein>
    <submittedName>
        <fullName evidence="1">9564_t:CDS:1</fullName>
    </submittedName>
</protein>
<dbReference type="Proteomes" id="UP000789901">
    <property type="component" value="Unassembled WGS sequence"/>
</dbReference>
<reference evidence="1 2" key="1">
    <citation type="submission" date="2021-06" db="EMBL/GenBank/DDBJ databases">
        <authorList>
            <person name="Kallberg Y."/>
            <person name="Tangrot J."/>
            <person name="Rosling A."/>
        </authorList>
    </citation>
    <scope>NUCLEOTIDE SEQUENCE [LARGE SCALE GENOMIC DNA]</scope>
    <source>
        <strain evidence="1 2">120-4 pot B 10/14</strain>
    </source>
</reference>
<evidence type="ECO:0000313" key="2">
    <source>
        <dbReference type="Proteomes" id="UP000789901"/>
    </source>
</evidence>
<feature type="non-terminal residue" evidence="1">
    <location>
        <position position="40"/>
    </location>
</feature>